<dbReference type="GO" id="GO:0020037">
    <property type="term" value="F:heme binding"/>
    <property type="evidence" value="ECO:0007669"/>
    <property type="project" value="InterPro"/>
</dbReference>
<protein>
    <submittedName>
        <fullName evidence="6">Cytochrome P450 94A1-like</fullName>
    </submittedName>
</protein>
<keyword evidence="5" id="KW-1185">Reference proteome</keyword>
<evidence type="ECO:0000256" key="3">
    <source>
        <dbReference type="ARBA" id="ARBA00023002"/>
    </source>
</evidence>
<keyword evidence="2" id="KW-0479">Metal-binding</keyword>
<dbReference type="Gene3D" id="1.10.630.10">
    <property type="entry name" value="Cytochrome P450"/>
    <property type="match status" value="1"/>
</dbReference>
<accession>A0AB40BHY0</accession>
<reference evidence="6" key="1">
    <citation type="submission" date="2025-08" db="UniProtKB">
        <authorList>
            <consortium name="RefSeq"/>
        </authorList>
    </citation>
    <scope>IDENTIFICATION</scope>
</reference>
<gene>
    <name evidence="6" type="primary">LOC120263163</name>
</gene>
<evidence type="ECO:0000313" key="6">
    <source>
        <dbReference type="RefSeq" id="XP_039126986.1"/>
    </source>
</evidence>
<sequence>MDQLHQALFQAPYNKFNRKFLCNFIVNTVQQEILHRLIPLFTKKCNSGEVFDLQDVFKHFSFDTICKVAFDEDPCCLANDTSRPQLVQAFGDASHTVVKRFNGLSSFTWRIKKLLNLGSEKRHKESIKIINNYAMNIIKSHRESKEEDDDLLSRFSSFEQR</sequence>
<organism evidence="5 6">
    <name type="scientific">Dioscorea cayennensis subsp. rotundata</name>
    <name type="common">White Guinea yam</name>
    <name type="synonym">Dioscorea rotundata</name>
    <dbReference type="NCBI Taxonomy" id="55577"/>
    <lineage>
        <taxon>Eukaryota</taxon>
        <taxon>Viridiplantae</taxon>
        <taxon>Streptophyta</taxon>
        <taxon>Embryophyta</taxon>
        <taxon>Tracheophyta</taxon>
        <taxon>Spermatophyta</taxon>
        <taxon>Magnoliopsida</taxon>
        <taxon>Liliopsida</taxon>
        <taxon>Dioscoreales</taxon>
        <taxon>Dioscoreaceae</taxon>
        <taxon>Dioscorea</taxon>
    </lineage>
</organism>
<keyword evidence="4" id="KW-0408">Iron</keyword>
<dbReference type="InterPro" id="IPR036396">
    <property type="entry name" value="Cyt_P450_sf"/>
</dbReference>
<dbReference type="GO" id="GO:0005506">
    <property type="term" value="F:iron ion binding"/>
    <property type="evidence" value="ECO:0007669"/>
    <property type="project" value="InterPro"/>
</dbReference>
<comment type="similarity">
    <text evidence="1">Belongs to the cytochrome P450 family.</text>
</comment>
<dbReference type="SUPFAM" id="SSF48264">
    <property type="entry name" value="Cytochrome P450"/>
    <property type="match status" value="1"/>
</dbReference>
<dbReference type="AlphaFoldDB" id="A0AB40BHY0"/>
<evidence type="ECO:0000256" key="4">
    <source>
        <dbReference type="ARBA" id="ARBA00023004"/>
    </source>
</evidence>
<name>A0AB40BHY0_DIOCR</name>
<dbReference type="Pfam" id="PF00067">
    <property type="entry name" value="p450"/>
    <property type="match status" value="1"/>
</dbReference>
<dbReference type="GO" id="GO:0016705">
    <property type="term" value="F:oxidoreductase activity, acting on paired donors, with incorporation or reduction of molecular oxygen"/>
    <property type="evidence" value="ECO:0007669"/>
    <property type="project" value="InterPro"/>
</dbReference>
<dbReference type="InterPro" id="IPR001128">
    <property type="entry name" value="Cyt_P450"/>
</dbReference>
<dbReference type="RefSeq" id="XP_039126986.1">
    <property type="nucleotide sequence ID" value="XM_039271052.1"/>
</dbReference>
<keyword evidence="3" id="KW-0560">Oxidoreductase</keyword>
<evidence type="ECO:0000256" key="1">
    <source>
        <dbReference type="ARBA" id="ARBA00010617"/>
    </source>
</evidence>
<dbReference type="GO" id="GO:0004497">
    <property type="term" value="F:monooxygenase activity"/>
    <property type="evidence" value="ECO:0007669"/>
    <property type="project" value="InterPro"/>
</dbReference>
<evidence type="ECO:0000256" key="2">
    <source>
        <dbReference type="ARBA" id="ARBA00022723"/>
    </source>
</evidence>
<dbReference type="GeneID" id="120263163"/>
<dbReference type="Proteomes" id="UP001515500">
    <property type="component" value="Chromosome 6"/>
</dbReference>
<evidence type="ECO:0000313" key="5">
    <source>
        <dbReference type="Proteomes" id="UP001515500"/>
    </source>
</evidence>
<dbReference type="PANTHER" id="PTHR24296">
    <property type="entry name" value="CYTOCHROME P450"/>
    <property type="match status" value="1"/>
</dbReference>
<proteinExistence type="inferred from homology"/>